<feature type="transmembrane region" description="Helical" evidence="1">
    <location>
        <begin position="48"/>
        <end position="69"/>
    </location>
</feature>
<accession>A0ABM7RPN6</accession>
<feature type="transmembrane region" description="Helical" evidence="1">
    <location>
        <begin position="167"/>
        <end position="188"/>
    </location>
</feature>
<dbReference type="EMBL" id="AP024702">
    <property type="protein sequence ID" value="BCX50028.1"/>
    <property type="molecule type" value="Genomic_DNA"/>
</dbReference>
<feature type="transmembrane region" description="Helical" evidence="1">
    <location>
        <begin position="461"/>
        <end position="479"/>
    </location>
</feature>
<feature type="transmembrane region" description="Helical" evidence="1">
    <location>
        <begin position="271"/>
        <end position="289"/>
    </location>
</feature>
<dbReference type="Proteomes" id="UP001374893">
    <property type="component" value="Chromosome"/>
</dbReference>
<feature type="transmembrane region" description="Helical" evidence="1">
    <location>
        <begin position="374"/>
        <end position="393"/>
    </location>
</feature>
<keyword evidence="1" id="KW-0472">Membrane</keyword>
<evidence type="ECO:0000313" key="3">
    <source>
        <dbReference type="Proteomes" id="UP001374893"/>
    </source>
</evidence>
<feature type="transmembrane region" description="Helical" evidence="1">
    <location>
        <begin position="337"/>
        <end position="362"/>
    </location>
</feature>
<reference evidence="2 3" key="1">
    <citation type="submission" date="2021-06" db="EMBL/GenBank/DDBJ databases">
        <title>Complete genome of Haloferula helveola possessing various polysaccharide degrading enzymes.</title>
        <authorList>
            <person name="Takami H."/>
            <person name="Huang C."/>
            <person name="Hamasaki K."/>
        </authorList>
    </citation>
    <scope>NUCLEOTIDE SEQUENCE [LARGE SCALE GENOMIC DNA]</scope>
    <source>
        <strain evidence="2 3">CN-1</strain>
    </source>
</reference>
<dbReference type="RefSeq" id="WP_338686913.1">
    <property type="nucleotide sequence ID" value="NZ_AP024702.1"/>
</dbReference>
<feature type="transmembrane region" description="Helical" evidence="1">
    <location>
        <begin position="295"/>
        <end position="317"/>
    </location>
</feature>
<feature type="transmembrane region" description="Helical" evidence="1">
    <location>
        <begin position="81"/>
        <end position="99"/>
    </location>
</feature>
<feature type="transmembrane region" description="Helical" evidence="1">
    <location>
        <begin position="132"/>
        <end position="155"/>
    </location>
</feature>
<protein>
    <recommendedName>
        <fullName evidence="4">ABC transporter permease</fullName>
    </recommendedName>
</protein>
<evidence type="ECO:0008006" key="4">
    <source>
        <dbReference type="Google" id="ProtNLM"/>
    </source>
</evidence>
<name>A0ABM7RPN6_9BACT</name>
<proteinExistence type="predicted"/>
<organism evidence="2 3">
    <name type="scientific">Haloferula helveola</name>
    <dbReference type="NCBI Taxonomy" id="490095"/>
    <lineage>
        <taxon>Bacteria</taxon>
        <taxon>Pseudomonadati</taxon>
        <taxon>Verrucomicrobiota</taxon>
        <taxon>Verrucomicrobiia</taxon>
        <taxon>Verrucomicrobiales</taxon>
        <taxon>Verrucomicrobiaceae</taxon>
        <taxon>Haloferula</taxon>
    </lineage>
</organism>
<evidence type="ECO:0000313" key="2">
    <source>
        <dbReference type="EMBL" id="BCX50028.1"/>
    </source>
</evidence>
<keyword evidence="1" id="KW-0812">Transmembrane</keyword>
<gene>
    <name evidence="2" type="ORF">HAHE_39360</name>
</gene>
<feature type="transmembrane region" description="Helical" evidence="1">
    <location>
        <begin position="405"/>
        <end position="425"/>
    </location>
</feature>
<keyword evidence="3" id="KW-1185">Reference proteome</keyword>
<keyword evidence="1" id="KW-1133">Transmembrane helix</keyword>
<feature type="transmembrane region" description="Helical" evidence="1">
    <location>
        <begin position="232"/>
        <end position="259"/>
    </location>
</feature>
<feature type="transmembrane region" description="Helical" evidence="1">
    <location>
        <begin position="195"/>
        <end position="212"/>
    </location>
</feature>
<evidence type="ECO:0000256" key="1">
    <source>
        <dbReference type="SAM" id="Phobius"/>
    </source>
</evidence>
<sequence length="495" mass="53492">MSEAAATAPEPATEPAPPALVADRLADFSDKLSPMLVKELRQGLRAKTFVIVFLTLQGLLLLVLLSAVAGSANPQRAGDTISGIIFMFFALAVLVIQPVRGIGSLHREVQARTIELMVLTRLSAWKIVLGKWISIVSQSALLLAAIIPYLILRYWFGDMNLFGELSLMVLTFIASAVLTAVIIGISCVPSVLLRGLVPLIAAAFGLILIPQLCFDREFDEMIDFAAMQTPASFWGVLLTVLSALYLGWTALGIGASMIAPAAENHTTIKRLVSALLLILLIPVAAYAPIPQEAVALLVCILGIPALVLALTEPFMLLPPVCAPFLKRGPFGLLAGRVLYPGWPSGVLFSLIVVGLAAASVYFAVRGGSYPGFDLVLFSILGALLMPAAIISFFDRKLKNRLTTYLLVLAASTIVAFVVAFIAGSLPMGQRGFLWFFAWLPQTGIVMESLEPEFDVWKVRLTMIWVASGYGLLLLPAAFLRFREIRKIESELIERG</sequence>